<name>A0ABV6CXM9_9SPHN</name>
<evidence type="ECO:0000256" key="2">
    <source>
        <dbReference type="ARBA" id="ARBA00010973"/>
    </source>
</evidence>
<comment type="caution">
    <text evidence="6">The sequence shown here is derived from an EMBL/GenBank/DDBJ whole genome shotgun (WGS) entry which is preliminary data.</text>
</comment>
<reference evidence="6 7" key="1">
    <citation type="submission" date="2024-09" db="EMBL/GenBank/DDBJ databases">
        <authorList>
            <person name="Sun Q."/>
            <person name="Mori K."/>
        </authorList>
    </citation>
    <scope>NUCLEOTIDE SEQUENCE [LARGE SCALE GENOMIC DNA]</scope>
    <source>
        <strain evidence="6 7">CCM 7706</strain>
    </source>
</reference>
<keyword evidence="7" id="KW-1185">Reference proteome</keyword>
<dbReference type="Proteomes" id="UP001589798">
    <property type="component" value="Unassembled WGS sequence"/>
</dbReference>
<dbReference type="InterPro" id="IPR011330">
    <property type="entry name" value="Glyco_hydro/deAcase_b/a-brl"/>
</dbReference>
<sequence length="309" mass="33706">MTLDPSYLEYPMRRRGMDHDLYPWSNIAERPPLALPGGARMAVAPLVSLEWFPIVPGPAPFRAPGHMQTAYPDFRHYTAREYGTRVGFYRLLDAFAKVGAKATVAVNAAIAERYPSIVADILAAGHEIVAHGIDMDSTVDSTVPEDAERAMIVAARDTLAAAMGTAPKGWMSLARQQSWNTPRLLVEEGFGYCLDWVNDDLPYVQATRAGPLVSVPYNHELSDRQVIVVQQHSAESYVEQMKDAFAWLSGEVERGGAPRVLPLHLTPYVMGLPFRMGAFEGLLEWLAGQPGTVFATAGELAAALPGEAA</sequence>
<dbReference type="SUPFAM" id="SSF88713">
    <property type="entry name" value="Glycoside hydrolase/deacetylase"/>
    <property type="match status" value="1"/>
</dbReference>
<gene>
    <name evidence="6" type="ORF">ACFFJC_12580</name>
</gene>
<proteinExistence type="inferred from homology"/>
<dbReference type="InterPro" id="IPR002509">
    <property type="entry name" value="NODB_dom"/>
</dbReference>
<dbReference type="PANTHER" id="PTHR43123">
    <property type="entry name" value="POLYSACCHARIDE DEACETYLASE-RELATED"/>
    <property type="match status" value="1"/>
</dbReference>
<dbReference type="RefSeq" id="WP_379487835.1">
    <property type="nucleotide sequence ID" value="NZ_JBHLWK010000015.1"/>
</dbReference>
<feature type="domain" description="NodB homology" evidence="5">
    <location>
        <begin position="89"/>
        <end position="170"/>
    </location>
</feature>
<dbReference type="CDD" id="cd10979">
    <property type="entry name" value="CE4_PuuE_like"/>
    <property type="match status" value="1"/>
</dbReference>
<comment type="similarity">
    <text evidence="2">Belongs to the polysaccharide deacetylase family.</text>
</comment>
<dbReference type="PANTHER" id="PTHR43123:SF4">
    <property type="entry name" value="POLYSACCHARIDE DEACETYLASE"/>
    <property type="match status" value="1"/>
</dbReference>
<protein>
    <recommendedName>
        <fullName evidence="3">Chitooligosaccharide deacetylase</fullName>
    </recommendedName>
    <alternativeName>
        <fullName evidence="4">Nodulation protein B</fullName>
    </alternativeName>
</protein>
<dbReference type="Gene3D" id="3.20.20.370">
    <property type="entry name" value="Glycoside hydrolase/deacetylase"/>
    <property type="match status" value="1"/>
</dbReference>
<evidence type="ECO:0000256" key="4">
    <source>
        <dbReference type="ARBA" id="ARBA00032976"/>
    </source>
</evidence>
<comment type="function">
    <text evidence="1">Is involved in generating a small heat-stable compound (Nod), an acylated oligomer of N-acetylglucosamine, that stimulates mitosis in various plant protoplasts.</text>
</comment>
<evidence type="ECO:0000256" key="3">
    <source>
        <dbReference type="ARBA" id="ARBA00020071"/>
    </source>
</evidence>
<organism evidence="6 7">
    <name type="scientific">Novosphingobium soli</name>
    <dbReference type="NCBI Taxonomy" id="574956"/>
    <lineage>
        <taxon>Bacteria</taxon>
        <taxon>Pseudomonadati</taxon>
        <taxon>Pseudomonadota</taxon>
        <taxon>Alphaproteobacteria</taxon>
        <taxon>Sphingomonadales</taxon>
        <taxon>Sphingomonadaceae</taxon>
        <taxon>Novosphingobium</taxon>
    </lineage>
</organism>
<dbReference type="Pfam" id="PF01522">
    <property type="entry name" value="Polysacc_deac_1"/>
    <property type="match status" value="1"/>
</dbReference>
<evidence type="ECO:0000313" key="7">
    <source>
        <dbReference type="Proteomes" id="UP001589798"/>
    </source>
</evidence>
<dbReference type="EMBL" id="JBHLWK010000015">
    <property type="protein sequence ID" value="MFC0205101.1"/>
    <property type="molecule type" value="Genomic_DNA"/>
</dbReference>
<evidence type="ECO:0000259" key="5">
    <source>
        <dbReference type="Pfam" id="PF01522"/>
    </source>
</evidence>
<evidence type="ECO:0000313" key="6">
    <source>
        <dbReference type="EMBL" id="MFC0205101.1"/>
    </source>
</evidence>
<accession>A0ABV6CXM9</accession>
<evidence type="ECO:0000256" key="1">
    <source>
        <dbReference type="ARBA" id="ARBA00003236"/>
    </source>
</evidence>